<evidence type="ECO:0000313" key="2">
    <source>
        <dbReference type="Proteomes" id="UP000022611"/>
    </source>
</evidence>
<reference evidence="1 2" key="1">
    <citation type="journal article" date="2011" name="J. Bacteriol.">
        <title>Draft genome sequence of the polycyclic aromatic hydrocarbon-degrading, genetically engineered bioluminescent bioreporter Pseudomonas fluorescens HK44.</title>
        <authorList>
            <person name="Chauhan A."/>
            <person name="Layton A.C."/>
            <person name="Williams D.E."/>
            <person name="Smartt A.E."/>
            <person name="Ripp S."/>
            <person name="Karpinets T.V."/>
            <person name="Brown S.D."/>
            <person name="Sayler G.S."/>
        </authorList>
    </citation>
    <scope>NUCLEOTIDE SEQUENCE [LARGE SCALE GENOMIC DNA]</scope>
    <source>
        <strain evidence="1 2">HK44</strain>
    </source>
</reference>
<dbReference type="InterPro" id="IPR005777">
    <property type="entry name" value="MadA"/>
</dbReference>
<organism evidence="1 2">
    <name type="scientific">Pseudomonas fluorescens HK44</name>
    <dbReference type="NCBI Taxonomy" id="1042209"/>
    <lineage>
        <taxon>Bacteria</taxon>
        <taxon>Pseudomonadati</taxon>
        <taxon>Pseudomonadota</taxon>
        <taxon>Gammaproteobacteria</taxon>
        <taxon>Pseudomonadales</taxon>
        <taxon>Pseudomonadaceae</taxon>
        <taxon>Pseudomonas</taxon>
    </lineage>
</organism>
<comment type="caution">
    <text evidence="1">The sequence shown here is derived from an EMBL/GenBank/DDBJ whole genome shotgun (WGS) entry which is preliminary data.</text>
</comment>
<dbReference type="eggNOG" id="COG0835">
    <property type="taxonomic scope" value="Bacteria"/>
</dbReference>
<dbReference type="Proteomes" id="UP000022611">
    <property type="component" value="Unassembled WGS sequence"/>
</dbReference>
<dbReference type="Pfam" id="PF16957">
    <property type="entry name" value="Mal_decarbox_Al"/>
    <property type="match status" value="1"/>
</dbReference>
<gene>
    <name evidence="1" type="ORF">HK44_014705</name>
</gene>
<sequence>MLWHRTGDGNYIAARPEVFFTGRDGSLRSNFIALLVQGIPRAYKLDSQLSYVDVPLCSLEHAAVQVAEHVAKVPDLLALEELLVGAGLVLDDGLS</sequence>
<evidence type="ECO:0000313" key="1">
    <source>
        <dbReference type="EMBL" id="EXF92240.1"/>
    </source>
</evidence>
<protein>
    <submittedName>
        <fullName evidence="1">Uncharacterized protein</fullName>
    </submittedName>
</protein>
<dbReference type="EMBL" id="AFOY02000019">
    <property type="protein sequence ID" value="EXF92240.1"/>
    <property type="molecule type" value="Genomic_DNA"/>
</dbReference>
<dbReference type="GO" id="GO:0016740">
    <property type="term" value="F:transferase activity"/>
    <property type="evidence" value="ECO:0007669"/>
    <property type="project" value="InterPro"/>
</dbReference>
<proteinExistence type="predicted"/>
<name>A0A010SGH6_PSEFL</name>
<accession>A0A010SGH6</accession>
<dbReference type="PATRIC" id="fig|1042209.11.peg.5364"/>
<dbReference type="AlphaFoldDB" id="A0A010SGH6"/>
<dbReference type="HOGENOM" id="CLU_2370617_0_0_6"/>